<comment type="caution">
    <text evidence="3">The sequence shown here is derived from an EMBL/GenBank/DDBJ whole genome shotgun (WGS) entry which is preliminary data.</text>
</comment>
<evidence type="ECO:0000259" key="2">
    <source>
        <dbReference type="Pfam" id="PF01989"/>
    </source>
</evidence>
<dbReference type="SUPFAM" id="SSF52016">
    <property type="entry name" value="LeuD/IlvD-like"/>
    <property type="match status" value="1"/>
</dbReference>
<reference evidence="3" key="1">
    <citation type="submission" date="2022-11" db="EMBL/GenBank/DDBJ databases">
        <title>Hoeflea poritis sp. nov., isolated from scleractinian coral Porites lutea.</title>
        <authorList>
            <person name="Zhang G."/>
            <person name="Wei Q."/>
            <person name="Cai L."/>
        </authorList>
    </citation>
    <scope>NUCLEOTIDE SEQUENCE</scope>
    <source>
        <strain evidence="3">E7-10</strain>
    </source>
</reference>
<accession>A0ABT4VJN5</accession>
<dbReference type="Proteomes" id="UP001148313">
    <property type="component" value="Unassembled WGS sequence"/>
</dbReference>
<organism evidence="3 4">
    <name type="scientific">Hoeflea poritis</name>
    <dbReference type="NCBI Taxonomy" id="2993659"/>
    <lineage>
        <taxon>Bacteria</taxon>
        <taxon>Pseudomonadati</taxon>
        <taxon>Pseudomonadota</taxon>
        <taxon>Alphaproteobacteria</taxon>
        <taxon>Hyphomicrobiales</taxon>
        <taxon>Rhizobiaceae</taxon>
        <taxon>Hoeflea</taxon>
    </lineage>
</organism>
<protein>
    <submittedName>
        <fullName evidence="3">DUF126 domain-containing protein</fullName>
    </submittedName>
</protein>
<dbReference type="EMBL" id="JAPJZH010000003">
    <property type="protein sequence ID" value="MDA4844911.1"/>
    <property type="molecule type" value="Genomic_DNA"/>
</dbReference>
<evidence type="ECO:0000313" key="4">
    <source>
        <dbReference type="Proteomes" id="UP001148313"/>
    </source>
</evidence>
<dbReference type="Pfam" id="PF01989">
    <property type="entry name" value="AcnX_swivel_put"/>
    <property type="match status" value="1"/>
</dbReference>
<evidence type="ECO:0000313" key="3">
    <source>
        <dbReference type="EMBL" id="MDA4844911.1"/>
    </source>
</evidence>
<dbReference type="Gene3D" id="3.50.30.10">
    <property type="entry name" value="Phosphohistidine domain"/>
    <property type="match status" value="1"/>
</dbReference>
<sequence>MSGQSITRIQTTVLTPGSASAELLVLDEALSFWGGFDPVNGTILDRHHSQAGRSVSGRIIVMPSSRGSAGTPAGVAESIRLNTGPVAIILRHRDINIAIGAMVANELYGTSVPVLTAGEIEYQQLIDGLHAEIATDGTVQITG</sequence>
<dbReference type="InterPro" id="IPR002840">
    <property type="entry name" value="PMDh-S-like_dom"/>
</dbReference>
<gene>
    <name evidence="3" type="ORF">OOZ53_06090</name>
</gene>
<feature type="domain" description="Phosphomevalonate dehydratase small subunit-like" evidence="2">
    <location>
        <begin position="30"/>
        <end position="114"/>
    </location>
</feature>
<proteinExistence type="predicted"/>
<keyword evidence="4" id="KW-1185">Reference proteome</keyword>
<dbReference type="PANTHER" id="PTHR36577">
    <property type="entry name" value="DUF521 DOMAIN PROTEIN (AFU_ORTHOLOGUE AFUA_6G00490)"/>
    <property type="match status" value="1"/>
</dbReference>
<name>A0ABT4VJN5_9HYPH</name>
<evidence type="ECO:0000256" key="1">
    <source>
        <dbReference type="ARBA" id="ARBA00023239"/>
    </source>
</evidence>
<dbReference type="PANTHER" id="PTHR36577:SF3">
    <property type="entry name" value="DUF521 DOMAIN PROTEIN (AFU_ORTHOLOGUE AFUA_6G00490)"/>
    <property type="match status" value="1"/>
</dbReference>
<dbReference type="RefSeq" id="WP_271088460.1">
    <property type="nucleotide sequence ID" value="NZ_JAPJZH010000003.1"/>
</dbReference>
<keyword evidence="1" id="KW-0456">Lyase</keyword>